<evidence type="ECO:0000259" key="10">
    <source>
        <dbReference type="PROSITE" id="PS50112"/>
    </source>
</evidence>
<evidence type="ECO:0000256" key="3">
    <source>
        <dbReference type="ARBA" id="ARBA00022553"/>
    </source>
</evidence>
<evidence type="ECO:0000256" key="2">
    <source>
        <dbReference type="ARBA" id="ARBA00012438"/>
    </source>
</evidence>
<dbReference type="PANTHER" id="PTHR24421">
    <property type="entry name" value="NITRATE/NITRITE SENSOR PROTEIN NARX-RELATED"/>
    <property type="match status" value="1"/>
</dbReference>
<keyword evidence="4" id="KW-0808">Transferase</keyword>
<dbReference type="InterPro" id="IPR035965">
    <property type="entry name" value="PAS-like_dom_sf"/>
</dbReference>
<dbReference type="AlphaFoldDB" id="W4Q0V1"/>
<dbReference type="CDD" id="cd00130">
    <property type="entry name" value="PAS"/>
    <property type="match status" value="1"/>
</dbReference>
<dbReference type="InterPro" id="IPR000700">
    <property type="entry name" value="PAS-assoc_C"/>
</dbReference>
<keyword evidence="9" id="KW-0175">Coiled coil</keyword>
<dbReference type="GO" id="GO:0000155">
    <property type="term" value="F:phosphorelay sensor kinase activity"/>
    <property type="evidence" value="ECO:0007669"/>
    <property type="project" value="InterPro"/>
</dbReference>
<keyword evidence="5" id="KW-0547">Nucleotide-binding</keyword>
<dbReference type="SMART" id="SM00086">
    <property type="entry name" value="PAC"/>
    <property type="match status" value="1"/>
</dbReference>
<dbReference type="EMBL" id="BAUT01000012">
    <property type="protein sequence ID" value="GAE25607.1"/>
    <property type="molecule type" value="Genomic_DNA"/>
</dbReference>
<reference evidence="12" key="1">
    <citation type="journal article" date="2014" name="Genome Announc.">
        <title>Draft Genome Sequences of Three Alkaliphilic Bacillus Strains, Bacillus wakoensis JCM 9140T, Bacillus akibai JCM 9157T, and Bacillus hemicellulosilyticus JCM 9152T.</title>
        <authorList>
            <person name="Yuki M."/>
            <person name="Oshima K."/>
            <person name="Suda W."/>
            <person name="Oshida Y."/>
            <person name="Kitamura K."/>
            <person name="Iida T."/>
            <person name="Hattori M."/>
            <person name="Ohkuma M."/>
        </authorList>
    </citation>
    <scope>NUCLEOTIDE SEQUENCE [LARGE SCALE GENOMIC DNA]</scope>
    <source>
        <strain evidence="12">JCM 9140</strain>
    </source>
</reference>
<dbReference type="STRING" id="1236970.JCM9140_1613"/>
<dbReference type="CDD" id="cd16917">
    <property type="entry name" value="HATPase_UhpB-NarQ-NarX-like"/>
    <property type="match status" value="1"/>
</dbReference>
<dbReference type="PROSITE" id="PS50113">
    <property type="entry name" value="PAC"/>
    <property type="match status" value="1"/>
</dbReference>
<evidence type="ECO:0000256" key="9">
    <source>
        <dbReference type="SAM" id="Coils"/>
    </source>
</evidence>
<dbReference type="Pfam" id="PF13426">
    <property type="entry name" value="PAS_9"/>
    <property type="match status" value="1"/>
</dbReference>
<evidence type="ECO:0000256" key="5">
    <source>
        <dbReference type="ARBA" id="ARBA00022741"/>
    </source>
</evidence>
<feature type="domain" description="PAS" evidence="10">
    <location>
        <begin position="144"/>
        <end position="175"/>
    </location>
</feature>
<keyword evidence="13" id="KW-1185">Reference proteome</keyword>
<name>W4Q0V1_9BACI</name>
<dbReference type="InterPro" id="IPR003594">
    <property type="entry name" value="HATPase_dom"/>
</dbReference>
<dbReference type="InterPro" id="IPR036890">
    <property type="entry name" value="HATPase_C_sf"/>
</dbReference>
<dbReference type="NCBIfam" id="TIGR00229">
    <property type="entry name" value="sensory_box"/>
    <property type="match status" value="1"/>
</dbReference>
<evidence type="ECO:0000256" key="8">
    <source>
        <dbReference type="ARBA" id="ARBA00023012"/>
    </source>
</evidence>
<dbReference type="RefSeq" id="WP_235715300.1">
    <property type="nucleotide sequence ID" value="NZ_BAUT01000012.1"/>
</dbReference>
<dbReference type="EC" id="2.7.13.3" evidence="2"/>
<comment type="catalytic activity">
    <reaction evidence="1">
        <text>ATP + protein L-histidine = ADP + protein N-phospho-L-histidine.</text>
        <dbReference type="EC" id="2.7.13.3"/>
    </reaction>
</comment>
<keyword evidence="7" id="KW-0067">ATP-binding</keyword>
<dbReference type="Gene3D" id="3.30.565.10">
    <property type="entry name" value="Histidine kinase-like ATPase, C-terminal domain"/>
    <property type="match status" value="1"/>
</dbReference>
<evidence type="ECO:0000313" key="12">
    <source>
        <dbReference type="EMBL" id="GAE25607.1"/>
    </source>
</evidence>
<organism evidence="12 13">
    <name type="scientific">Halalkalibacter wakoensis JCM 9140</name>
    <dbReference type="NCBI Taxonomy" id="1236970"/>
    <lineage>
        <taxon>Bacteria</taxon>
        <taxon>Bacillati</taxon>
        <taxon>Bacillota</taxon>
        <taxon>Bacilli</taxon>
        <taxon>Bacillales</taxon>
        <taxon>Bacillaceae</taxon>
        <taxon>Halalkalibacter</taxon>
    </lineage>
</organism>
<evidence type="ECO:0000313" key="13">
    <source>
        <dbReference type="Proteomes" id="UP000018890"/>
    </source>
</evidence>
<comment type="caution">
    <text evidence="12">The sequence shown here is derived from an EMBL/GenBank/DDBJ whole genome shotgun (WGS) entry which is preliminary data.</text>
</comment>
<dbReference type="Gene3D" id="1.20.5.1930">
    <property type="match status" value="1"/>
</dbReference>
<keyword evidence="8" id="KW-0902">Two-component regulatory system</keyword>
<dbReference type="InterPro" id="IPR001610">
    <property type="entry name" value="PAC"/>
</dbReference>
<dbReference type="Pfam" id="PF02518">
    <property type="entry name" value="HATPase_c"/>
    <property type="match status" value="1"/>
</dbReference>
<dbReference type="PANTHER" id="PTHR24421:SF10">
    <property type="entry name" value="NITRATE_NITRITE SENSOR PROTEIN NARQ"/>
    <property type="match status" value="1"/>
</dbReference>
<keyword evidence="3" id="KW-0597">Phosphoprotein</keyword>
<accession>W4Q0V1</accession>
<dbReference type="SUPFAM" id="SSF55785">
    <property type="entry name" value="PYP-like sensor domain (PAS domain)"/>
    <property type="match status" value="1"/>
</dbReference>
<dbReference type="GO" id="GO:0046983">
    <property type="term" value="F:protein dimerization activity"/>
    <property type="evidence" value="ECO:0007669"/>
    <property type="project" value="InterPro"/>
</dbReference>
<dbReference type="GO" id="GO:0016020">
    <property type="term" value="C:membrane"/>
    <property type="evidence" value="ECO:0007669"/>
    <property type="project" value="InterPro"/>
</dbReference>
<gene>
    <name evidence="12" type="ORF">JCM9140_1613</name>
</gene>
<feature type="coiled-coil region" evidence="9">
    <location>
        <begin position="237"/>
        <end position="264"/>
    </location>
</feature>
<evidence type="ECO:0000256" key="7">
    <source>
        <dbReference type="ARBA" id="ARBA00022840"/>
    </source>
</evidence>
<dbReference type="Pfam" id="PF07730">
    <property type="entry name" value="HisKA_3"/>
    <property type="match status" value="1"/>
</dbReference>
<dbReference type="PROSITE" id="PS50112">
    <property type="entry name" value="PAS"/>
    <property type="match status" value="1"/>
</dbReference>
<dbReference type="SUPFAM" id="SSF55874">
    <property type="entry name" value="ATPase domain of HSP90 chaperone/DNA topoisomerase II/histidine kinase"/>
    <property type="match status" value="1"/>
</dbReference>
<feature type="domain" description="PAC" evidence="11">
    <location>
        <begin position="202"/>
        <end position="253"/>
    </location>
</feature>
<protein>
    <recommendedName>
        <fullName evidence="2">histidine kinase</fullName>
        <ecNumber evidence="2">2.7.13.3</ecNumber>
    </recommendedName>
</protein>
<dbReference type="SMART" id="SM00091">
    <property type="entry name" value="PAS"/>
    <property type="match status" value="2"/>
</dbReference>
<dbReference type="GO" id="GO:0005524">
    <property type="term" value="F:ATP binding"/>
    <property type="evidence" value="ECO:0007669"/>
    <property type="project" value="UniProtKB-KW"/>
</dbReference>
<evidence type="ECO:0000259" key="11">
    <source>
        <dbReference type="PROSITE" id="PS50113"/>
    </source>
</evidence>
<keyword evidence="6" id="KW-0418">Kinase</keyword>
<dbReference type="Proteomes" id="UP000018890">
    <property type="component" value="Unassembled WGS sequence"/>
</dbReference>
<dbReference type="InterPro" id="IPR000014">
    <property type="entry name" value="PAS"/>
</dbReference>
<dbReference type="InterPro" id="IPR050482">
    <property type="entry name" value="Sensor_HK_TwoCompSys"/>
</dbReference>
<dbReference type="InterPro" id="IPR011712">
    <property type="entry name" value="Sig_transdc_His_kin_sub3_dim/P"/>
</dbReference>
<dbReference type="Gene3D" id="3.30.450.20">
    <property type="entry name" value="PAS domain"/>
    <property type="match status" value="1"/>
</dbReference>
<evidence type="ECO:0000256" key="6">
    <source>
        <dbReference type="ARBA" id="ARBA00022777"/>
    </source>
</evidence>
<sequence>MNQQQYTLKEEEPHLVVDQGGLIQSSNIKCGELFGYSCMEVMEQPITMLIPEFASGGKDSSAYNGKIGITKNGAPIVLSYHVYPFSLIDMSFYMVVIKNQMERSTENQLLVQSQIKLTNLEKVLQQSLGELYDLKFAIDESSIVAITNPKGIITYVNDKFCEISKYSKEDLIGQTHRMINSGHHSFQFFQELWKTISAGRVWKGEIKNKAKDGSYYWVDTTIVPFLRGETPYQYLAIRNEITKRKKVEEQLKNLLTKVINLQEEERRFLSRELHDQIGQKLYSLLIHVNYLKSTTSENTVIDQVEADISNLIEDIREISWQLRPSVLDDLGLIPAIRSFITRFSKFYHIKVTFTSAVSRRLEPYIETTIYRIAQESLTNIRKYADVKEASVHIGEDDNDLFMTIIDKGKGFNLEEISRNVGLTSMEERADSIGANLIIQSEVGKGTKIELNIPKFTLIEKGEK</sequence>
<evidence type="ECO:0000256" key="4">
    <source>
        <dbReference type="ARBA" id="ARBA00022679"/>
    </source>
</evidence>
<proteinExistence type="predicted"/>
<evidence type="ECO:0000256" key="1">
    <source>
        <dbReference type="ARBA" id="ARBA00000085"/>
    </source>
</evidence>